<dbReference type="InterPro" id="IPR039672">
    <property type="entry name" value="MFS_2"/>
</dbReference>
<dbReference type="GO" id="GO:0015293">
    <property type="term" value="F:symporter activity"/>
    <property type="evidence" value="ECO:0007669"/>
    <property type="project" value="InterPro"/>
</dbReference>
<feature type="transmembrane region" description="Helical" evidence="2">
    <location>
        <begin position="305"/>
        <end position="326"/>
    </location>
</feature>
<feature type="transmembrane region" description="Helical" evidence="2">
    <location>
        <begin position="107"/>
        <end position="127"/>
    </location>
</feature>
<dbReference type="GO" id="GO:0008643">
    <property type="term" value="P:carbohydrate transport"/>
    <property type="evidence" value="ECO:0007669"/>
    <property type="project" value="InterPro"/>
</dbReference>
<accession>A0A937M006</accession>
<dbReference type="GO" id="GO:0005886">
    <property type="term" value="C:plasma membrane"/>
    <property type="evidence" value="ECO:0007669"/>
    <property type="project" value="TreeGrafter"/>
</dbReference>
<feature type="transmembrane region" description="Helical" evidence="2">
    <location>
        <begin position="240"/>
        <end position="264"/>
    </location>
</feature>
<feature type="transmembrane region" description="Helical" evidence="2">
    <location>
        <begin position="338"/>
        <end position="358"/>
    </location>
</feature>
<feature type="transmembrane region" description="Helical" evidence="2">
    <location>
        <begin position="148"/>
        <end position="169"/>
    </location>
</feature>
<dbReference type="Proteomes" id="UP000705230">
    <property type="component" value="Unassembled WGS sequence"/>
</dbReference>
<feature type="transmembrane region" description="Helical" evidence="2">
    <location>
        <begin position="189"/>
        <end position="209"/>
    </location>
</feature>
<dbReference type="PANTHER" id="PTHR11328:SF24">
    <property type="entry name" value="MAJOR FACILITATOR SUPERFAMILY (MFS) PROFILE DOMAIN-CONTAINING PROTEIN"/>
    <property type="match status" value="1"/>
</dbReference>
<evidence type="ECO:0000313" key="4">
    <source>
        <dbReference type="Proteomes" id="UP000705230"/>
    </source>
</evidence>
<organism evidence="3 4">
    <name type="scientific">SAR86 cluster bacterium</name>
    <dbReference type="NCBI Taxonomy" id="2030880"/>
    <lineage>
        <taxon>Bacteria</taxon>
        <taxon>Pseudomonadati</taxon>
        <taxon>Pseudomonadota</taxon>
        <taxon>Gammaproteobacteria</taxon>
        <taxon>SAR86 cluster</taxon>
    </lineage>
</organism>
<feature type="transmembrane region" description="Helical" evidence="2">
    <location>
        <begin position="77"/>
        <end position="95"/>
    </location>
</feature>
<feature type="transmembrane region" description="Helical" evidence="2">
    <location>
        <begin position="276"/>
        <end position="298"/>
    </location>
</feature>
<gene>
    <name evidence="3" type="ORF">ISR29_01040</name>
</gene>
<keyword evidence="2" id="KW-1133">Transmembrane helix</keyword>
<evidence type="ECO:0000256" key="1">
    <source>
        <dbReference type="ARBA" id="ARBA00009617"/>
    </source>
</evidence>
<comment type="similarity">
    <text evidence="1">Belongs to the sodium:galactoside symporter (TC 2.A.2) family.</text>
</comment>
<feature type="transmembrane region" description="Helical" evidence="2">
    <location>
        <begin position="397"/>
        <end position="415"/>
    </location>
</feature>
<name>A0A937M006_9GAMM</name>
<sequence length="462" mass="51642">MISTALKRNYATGAAANGVKTDMFTFFLLFFYTNIAGLEPALAGLAILVALCVDAVTDPLMGTITDRTNSRWGRRHPYMFVSFIPLTIGYILLFIPNPSWDVSQTGLFLWMVSFAVLTRVGMTLFDIPHRGLGAELSKDYEERSLIMSWRELFGWLAGLTNAFLGYFIFLRATPEYPRGMLNPDAYLPFAFAGAAIMIISILFSSFTTLKVGQSLSRWSGSIKLIDIYNEIKIALSNRSFIRLFFINLTLAIAWGLGNALTLYVNTFFWEFTTVQITAFLPVYAVCSYFGFLLTPVLIKRFDKKNIVIISLLIVSFMTLMPFTFFNLGLTPEKGSWELIPFLSSFLIFGMTFNIIGIMTRDSMLGDISDEVELDSGKRQEGILYAAVSFMQKVNTGLGSFTAGLVLSFIGFQGSVSSSDEIYSLIVIQGPVVACLILIPAFLVYRYKITRSRHAEIIRALNS</sequence>
<comment type="caution">
    <text evidence="3">The sequence shown here is derived from an EMBL/GenBank/DDBJ whole genome shotgun (WGS) entry which is preliminary data.</text>
</comment>
<evidence type="ECO:0000256" key="2">
    <source>
        <dbReference type="SAM" id="Phobius"/>
    </source>
</evidence>
<dbReference type="Pfam" id="PF13347">
    <property type="entry name" value="MFS_2"/>
    <property type="match status" value="1"/>
</dbReference>
<dbReference type="InterPro" id="IPR036259">
    <property type="entry name" value="MFS_trans_sf"/>
</dbReference>
<protein>
    <submittedName>
        <fullName evidence="3">MFS transporter</fullName>
    </submittedName>
</protein>
<dbReference type="Gene3D" id="1.20.1250.20">
    <property type="entry name" value="MFS general substrate transporter like domains"/>
    <property type="match status" value="2"/>
</dbReference>
<dbReference type="EMBL" id="JADHSG010000001">
    <property type="protein sequence ID" value="MBL6902772.1"/>
    <property type="molecule type" value="Genomic_DNA"/>
</dbReference>
<reference evidence="3" key="1">
    <citation type="submission" date="2020-10" db="EMBL/GenBank/DDBJ databases">
        <title>Microbiome of the Black Sea water column analyzed by genome centric metagenomics.</title>
        <authorList>
            <person name="Cabello-Yeves P.J."/>
            <person name="Callieri C."/>
            <person name="Picazo A."/>
            <person name="Mehrshad M."/>
            <person name="Haro-Moreno J.M."/>
            <person name="Roda-Garcia J."/>
            <person name="Dzembekova N."/>
            <person name="Slabakova V."/>
            <person name="Slabakova N."/>
            <person name="Moncheva S."/>
            <person name="Rodriguez-Valera F."/>
        </authorList>
    </citation>
    <scope>NUCLEOTIDE SEQUENCE</scope>
    <source>
        <strain evidence="3">BS30m-G43</strain>
    </source>
</reference>
<evidence type="ECO:0000313" key="3">
    <source>
        <dbReference type="EMBL" id="MBL6902772.1"/>
    </source>
</evidence>
<feature type="transmembrane region" description="Helical" evidence="2">
    <location>
        <begin position="421"/>
        <end position="444"/>
    </location>
</feature>
<keyword evidence="2" id="KW-0812">Transmembrane</keyword>
<dbReference type="SUPFAM" id="SSF103473">
    <property type="entry name" value="MFS general substrate transporter"/>
    <property type="match status" value="1"/>
</dbReference>
<feature type="transmembrane region" description="Helical" evidence="2">
    <location>
        <begin position="29"/>
        <end position="56"/>
    </location>
</feature>
<dbReference type="PANTHER" id="PTHR11328">
    <property type="entry name" value="MAJOR FACILITATOR SUPERFAMILY DOMAIN-CONTAINING PROTEIN"/>
    <property type="match status" value="1"/>
</dbReference>
<proteinExistence type="inferred from homology"/>
<dbReference type="AlphaFoldDB" id="A0A937M006"/>
<keyword evidence="2" id="KW-0472">Membrane</keyword>